<comment type="caution">
    <text evidence="2">The sequence shown here is derived from an EMBL/GenBank/DDBJ whole genome shotgun (WGS) entry which is preliminary data.</text>
</comment>
<feature type="region of interest" description="Disordered" evidence="1">
    <location>
        <begin position="34"/>
        <end position="64"/>
    </location>
</feature>
<feature type="non-terminal residue" evidence="2">
    <location>
        <position position="101"/>
    </location>
</feature>
<organism evidence="2 3">
    <name type="scientific">Emergomyces africanus</name>
    <dbReference type="NCBI Taxonomy" id="1955775"/>
    <lineage>
        <taxon>Eukaryota</taxon>
        <taxon>Fungi</taxon>
        <taxon>Dikarya</taxon>
        <taxon>Ascomycota</taxon>
        <taxon>Pezizomycotina</taxon>
        <taxon>Eurotiomycetes</taxon>
        <taxon>Eurotiomycetidae</taxon>
        <taxon>Onygenales</taxon>
        <taxon>Ajellomycetaceae</taxon>
        <taxon>Emergomyces</taxon>
    </lineage>
</organism>
<protein>
    <submittedName>
        <fullName evidence="2">Uncharacterized protein</fullName>
    </submittedName>
</protein>
<evidence type="ECO:0000256" key="1">
    <source>
        <dbReference type="SAM" id="MobiDB-lite"/>
    </source>
</evidence>
<dbReference type="Proteomes" id="UP000091918">
    <property type="component" value="Unassembled WGS sequence"/>
</dbReference>
<evidence type="ECO:0000313" key="2">
    <source>
        <dbReference type="EMBL" id="OAX78097.1"/>
    </source>
</evidence>
<accession>A0A1B7NN92</accession>
<gene>
    <name evidence="2" type="ORF">ACJ72_07597</name>
</gene>
<evidence type="ECO:0000313" key="3">
    <source>
        <dbReference type="Proteomes" id="UP000091918"/>
    </source>
</evidence>
<sequence>MKPTALCLSSRSRSLTAKTATTVKFRLKTGSLDECNTRSRSKQQQHLWQRQHQVPASQPMKPSNPLLYQLRNPLPLRAPFFVEWSILTQPLPRSKVFRELI</sequence>
<name>A0A1B7NN92_9EURO</name>
<proteinExistence type="predicted"/>
<feature type="compositionally biased region" description="Low complexity" evidence="1">
    <location>
        <begin position="44"/>
        <end position="53"/>
    </location>
</feature>
<reference evidence="2 3" key="1">
    <citation type="submission" date="2015-07" db="EMBL/GenBank/DDBJ databases">
        <title>Emmonsia species relationships and genome sequence.</title>
        <authorList>
            <person name="Cuomo C.A."/>
            <person name="Schwartz I.S."/>
            <person name="Kenyon C."/>
            <person name="de Hoog G.S."/>
            <person name="Govender N.P."/>
            <person name="Botha A."/>
            <person name="Moreno L."/>
            <person name="de Vries M."/>
            <person name="Munoz J.F."/>
            <person name="Stielow J.B."/>
        </authorList>
    </citation>
    <scope>NUCLEOTIDE SEQUENCE [LARGE SCALE GENOMIC DNA]</scope>
    <source>
        <strain evidence="2 3">CBS 136260</strain>
    </source>
</reference>
<dbReference type="EMBL" id="LGUA01001748">
    <property type="protein sequence ID" value="OAX78097.1"/>
    <property type="molecule type" value="Genomic_DNA"/>
</dbReference>
<dbReference type="AlphaFoldDB" id="A0A1B7NN92"/>
<keyword evidence="3" id="KW-1185">Reference proteome</keyword>